<evidence type="ECO:0000256" key="1">
    <source>
        <dbReference type="ARBA" id="ARBA00004141"/>
    </source>
</evidence>
<evidence type="ECO:0000313" key="6">
    <source>
        <dbReference type="EMBL" id="PVH97040.1"/>
    </source>
</evidence>
<evidence type="ECO:0000256" key="4">
    <source>
        <dbReference type="SAM" id="Phobius"/>
    </source>
</evidence>
<reference evidence="6 7" key="1">
    <citation type="journal article" date="2018" name="Sci. Rep.">
        <title>Comparative genomics provides insights into the lifestyle and reveals functional heterogeneity of dark septate endophytic fungi.</title>
        <authorList>
            <person name="Knapp D.G."/>
            <person name="Nemeth J.B."/>
            <person name="Barry K."/>
            <person name="Hainaut M."/>
            <person name="Henrissat B."/>
            <person name="Johnson J."/>
            <person name="Kuo A."/>
            <person name="Lim J.H.P."/>
            <person name="Lipzen A."/>
            <person name="Nolan M."/>
            <person name="Ohm R.A."/>
            <person name="Tamas L."/>
            <person name="Grigoriev I.V."/>
            <person name="Spatafora J.W."/>
            <person name="Nagy L.G."/>
            <person name="Kovacs G.M."/>
        </authorList>
    </citation>
    <scope>NUCLEOTIDE SEQUENCE [LARGE SCALE GENOMIC DNA]</scope>
    <source>
        <strain evidence="6 7">DSE2036</strain>
    </source>
</reference>
<feature type="transmembrane region" description="Helical" evidence="4">
    <location>
        <begin position="302"/>
        <end position="320"/>
    </location>
</feature>
<feature type="transmembrane region" description="Helical" evidence="4">
    <location>
        <begin position="75"/>
        <end position="93"/>
    </location>
</feature>
<sequence>MAADSKTELRETGQPPDQEQNIQPSPPPDGGFWAWVQCLTGFCVFFNTFGLLNSFGTFQTYYERESLRNSSSSQISWIGTVQSSFILLGSIYAGPLLDWGYVQPLVWAGSVMLVLGMFMTSLCTEYWQTLLAQGFLMGLGMGCLFTPATGIIAQYFARRRGLALGIVSSGSTIGGIIYPVMFHKLVGRSGFGWSTRIMAFVIFGTMVLPVLATRIRIKPPAARRIFDSSVWKEAQYTLFAISFFLGYVGLYIPFFYIQLYCADKTIITGEFNFYLLPIMNASGFFGRLGIGHLADRVGPLRAFIMSSAACAILVFGWIRIENEAGVVIFCILYGFFSSGMITLPATVIAAVLCPDVRQYGVRFTMQCAPAGVGLLIGNPIAGAILRKGGWVGLQGFSGATVIGCTVFGLITLLVGRR</sequence>
<name>A0A2V1DG12_9PLEO</name>
<feature type="transmembrane region" description="Helical" evidence="4">
    <location>
        <begin position="134"/>
        <end position="155"/>
    </location>
</feature>
<comment type="similarity">
    <text evidence="2">Belongs to the major facilitator superfamily. Monocarboxylate porter (TC 2.A.1.13) family.</text>
</comment>
<feature type="transmembrane region" description="Helical" evidence="4">
    <location>
        <begin position="236"/>
        <end position="259"/>
    </location>
</feature>
<feature type="region of interest" description="Disordered" evidence="3">
    <location>
        <begin position="1"/>
        <end position="24"/>
    </location>
</feature>
<dbReference type="Gene3D" id="1.20.1250.20">
    <property type="entry name" value="MFS general substrate transporter like domains"/>
    <property type="match status" value="2"/>
</dbReference>
<dbReference type="SUPFAM" id="SSF103473">
    <property type="entry name" value="MFS general substrate transporter"/>
    <property type="match status" value="1"/>
</dbReference>
<dbReference type="OrthoDB" id="6509908at2759"/>
<feature type="transmembrane region" description="Helical" evidence="4">
    <location>
        <begin position="363"/>
        <end position="385"/>
    </location>
</feature>
<dbReference type="Proteomes" id="UP000244855">
    <property type="component" value="Unassembled WGS sequence"/>
</dbReference>
<dbReference type="PROSITE" id="PS50850">
    <property type="entry name" value="MFS"/>
    <property type="match status" value="1"/>
</dbReference>
<dbReference type="GO" id="GO:0022857">
    <property type="term" value="F:transmembrane transporter activity"/>
    <property type="evidence" value="ECO:0007669"/>
    <property type="project" value="InterPro"/>
</dbReference>
<dbReference type="Pfam" id="PF07690">
    <property type="entry name" value="MFS_1"/>
    <property type="match status" value="1"/>
</dbReference>
<keyword evidence="4" id="KW-0812">Transmembrane</keyword>
<keyword evidence="7" id="KW-1185">Reference proteome</keyword>
<feature type="transmembrane region" description="Helical" evidence="4">
    <location>
        <begin position="391"/>
        <end position="414"/>
    </location>
</feature>
<accession>A0A2V1DG12</accession>
<evidence type="ECO:0000259" key="5">
    <source>
        <dbReference type="PROSITE" id="PS50850"/>
    </source>
</evidence>
<feature type="transmembrane region" description="Helical" evidence="4">
    <location>
        <begin position="162"/>
        <end position="181"/>
    </location>
</feature>
<feature type="transmembrane region" description="Helical" evidence="4">
    <location>
        <begin position="193"/>
        <end position="215"/>
    </location>
</feature>
<dbReference type="InterPro" id="IPR020846">
    <property type="entry name" value="MFS_dom"/>
</dbReference>
<comment type="subcellular location">
    <subcellularLocation>
        <location evidence="1">Membrane</location>
        <topology evidence="1">Multi-pass membrane protein</topology>
    </subcellularLocation>
</comment>
<keyword evidence="4" id="KW-1133">Transmembrane helix</keyword>
<feature type="compositionally biased region" description="Basic and acidic residues" evidence="3">
    <location>
        <begin position="1"/>
        <end position="11"/>
    </location>
</feature>
<gene>
    <name evidence="6" type="ORF">DM02DRAFT_644423</name>
</gene>
<dbReference type="EMBL" id="KZ805447">
    <property type="protein sequence ID" value="PVH97040.1"/>
    <property type="molecule type" value="Genomic_DNA"/>
</dbReference>
<feature type="domain" description="Major facilitator superfamily (MFS) profile" evidence="5">
    <location>
        <begin position="33"/>
        <end position="417"/>
    </location>
</feature>
<dbReference type="InterPro" id="IPR036259">
    <property type="entry name" value="MFS_trans_sf"/>
</dbReference>
<dbReference type="AlphaFoldDB" id="A0A2V1DG12"/>
<feature type="transmembrane region" description="Helical" evidence="4">
    <location>
        <begin position="271"/>
        <end position="290"/>
    </location>
</feature>
<keyword evidence="4" id="KW-0472">Membrane</keyword>
<dbReference type="PANTHER" id="PTHR11360:SF234">
    <property type="entry name" value="MFS-TYPE TRANSPORTER DBAD-RELATED"/>
    <property type="match status" value="1"/>
</dbReference>
<proteinExistence type="inferred from homology"/>
<dbReference type="InterPro" id="IPR011701">
    <property type="entry name" value="MFS"/>
</dbReference>
<protein>
    <submittedName>
        <fullName evidence="6">Putative monocarboxylate transporter</fullName>
    </submittedName>
</protein>
<dbReference type="PANTHER" id="PTHR11360">
    <property type="entry name" value="MONOCARBOXYLATE TRANSPORTER"/>
    <property type="match status" value="1"/>
</dbReference>
<dbReference type="InterPro" id="IPR050327">
    <property type="entry name" value="Proton-linked_MCT"/>
</dbReference>
<dbReference type="GO" id="GO:0016020">
    <property type="term" value="C:membrane"/>
    <property type="evidence" value="ECO:0007669"/>
    <property type="project" value="UniProtKB-SubCell"/>
</dbReference>
<evidence type="ECO:0000256" key="3">
    <source>
        <dbReference type="SAM" id="MobiDB-lite"/>
    </source>
</evidence>
<evidence type="ECO:0000313" key="7">
    <source>
        <dbReference type="Proteomes" id="UP000244855"/>
    </source>
</evidence>
<feature type="transmembrane region" description="Helical" evidence="4">
    <location>
        <begin position="326"/>
        <end position="351"/>
    </location>
</feature>
<feature type="transmembrane region" description="Helical" evidence="4">
    <location>
        <begin position="32"/>
        <end position="55"/>
    </location>
</feature>
<organism evidence="6 7">
    <name type="scientific">Periconia macrospinosa</name>
    <dbReference type="NCBI Taxonomy" id="97972"/>
    <lineage>
        <taxon>Eukaryota</taxon>
        <taxon>Fungi</taxon>
        <taxon>Dikarya</taxon>
        <taxon>Ascomycota</taxon>
        <taxon>Pezizomycotina</taxon>
        <taxon>Dothideomycetes</taxon>
        <taxon>Pleosporomycetidae</taxon>
        <taxon>Pleosporales</taxon>
        <taxon>Massarineae</taxon>
        <taxon>Periconiaceae</taxon>
        <taxon>Periconia</taxon>
    </lineage>
</organism>
<evidence type="ECO:0000256" key="2">
    <source>
        <dbReference type="ARBA" id="ARBA00006727"/>
    </source>
</evidence>